<dbReference type="Proteomes" id="UP001589613">
    <property type="component" value="Unassembled WGS sequence"/>
</dbReference>
<keyword evidence="5" id="KW-1185">Reference proteome</keyword>
<evidence type="ECO:0000259" key="3">
    <source>
        <dbReference type="PROSITE" id="PS51371"/>
    </source>
</evidence>
<feature type="domain" description="CBS" evidence="3">
    <location>
        <begin position="8"/>
        <end position="65"/>
    </location>
</feature>
<feature type="domain" description="CBS" evidence="3">
    <location>
        <begin position="73"/>
        <end position="130"/>
    </location>
</feature>
<gene>
    <name evidence="4" type="ORF">ACFFN0_03290</name>
</gene>
<dbReference type="InterPro" id="IPR000644">
    <property type="entry name" value="CBS_dom"/>
</dbReference>
<dbReference type="InterPro" id="IPR046342">
    <property type="entry name" value="CBS_dom_sf"/>
</dbReference>
<keyword evidence="1 2" id="KW-0129">CBS domain</keyword>
<dbReference type="EMBL" id="JBHMAX010000007">
    <property type="protein sequence ID" value="MFB9731063.1"/>
    <property type="molecule type" value="Genomic_DNA"/>
</dbReference>
<dbReference type="PROSITE" id="PS51371">
    <property type="entry name" value="CBS"/>
    <property type="match status" value="2"/>
</dbReference>
<organism evidence="4 5">
    <name type="scientific">Ornithinimicrobium kibberense</name>
    <dbReference type="NCBI Taxonomy" id="282060"/>
    <lineage>
        <taxon>Bacteria</taxon>
        <taxon>Bacillati</taxon>
        <taxon>Actinomycetota</taxon>
        <taxon>Actinomycetes</taxon>
        <taxon>Micrococcales</taxon>
        <taxon>Ornithinimicrobiaceae</taxon>
        <taxon>Ornithinimicrobium</taxon>
    </lineage>
</organism>
<protein>
    <submittedName>
        <fullName evidence="4">CBS domain-containing protein</fullName>
    </submittedName>
</protein>
<evidence type="ECO:0000256" key="2">
    <source>
        <dbReference type="PROSITE-ProRule" id="PRU00703"/>
    </source>
</evidence>
<evidence type="ECO:0000313" key="4">
    <source>
        <dbReference type="EMBL" id="MFB9731063.1"/>
    </source>
</evidence>
<dbReference type="Gene3D" id="3.10.580.10">
    <property type="entry name" value="CBS-domain"/>
    <property type="match status" value="1"/>
</dbReference>
<dbReference type="SUPFAM" id="SSF54631">
    <property type="entry name" value="CBS-domain pair"/>
    <property type="match status" value="1"/>
</dbReference>
<dbReference type="RefSeq" id="WP_181409498.1">
    <property type="nucleotide sequence ID" value="NZ_JBHMAX010000007.1"/>
</dbReference>
<dbReference type="PANTHER" id="PTHR43080:SF2">
    <property type="entry name" value="CBS DOMAIN-CONTAINING PROTEIN"/>
    <property type="match status" value="1"/>
</dbReference>
<dbReference type="Pfam" id="PF00571">
    <property type="entry name" value="CBS"/>
    <property type="match status" value="2"/>
</dbReference>
<accession>A0ABV5UZS9</accession>
<proteinExistence type="predicted"/>
<evidence type="ECO:0000313" key="5">
    <source>
        <dbReference type="Proteomes" id="UP001589613"/>
    </source>
</evidence>
<dbReference type="PANTHER" id="PTHR43080">
    <property type="entry name" value="CBS DOMAIN-CONTAINING PROTEIN CBSX3, MITOCHONDRIAL"/>
    <property type="match status" value="1"/>
</dbReference>
<sequence length="139" mass="14661">MSTAREIMTADMHTVTEEQTLAHAAAVMRDHGVGALPVLSMEGALSGIVTDRDIVVRGVAEGVDLTTTPVGSVAQGIVSTVGPDEEVDRIVDTMGDQQIKRLPVVDGGHLVGMISESDLARHVSDDKVAHFVQMVYGRG</sequence>
<reference evidence="4 5" key="1">
    <citation type="submission" date="2024-09" db="EMBL/GenBank/DDBJ databases">
        <authorList>
            <person name="Sun Q."/>
            <person name="Mori K."/>
        </authorList>
    </citation>
    <scope>NUCLEOTIDE SEQUENCE [LARGE SCALE GENOMIC DNA]</scope>
    <source>
        <strain evidence="4 5">JCM 12763</strain>
    </source>
</reference>
<comment type="caution">
    <text evidence="4">The sequence shown here is derived from an EMBL/GenBank/DDBJ whole genome shotgun (WGS) entry which is preliminary data.</text>
</comment>
<dbReference type="SMART" id="SM00116">
    <property type="entry name" value="CBS"/>
    <property type="match status" value="2"/>
</dbReference>
<evidence type="ECO:0000256" key="1">
    <source>
        <dbReference type="ARBA" id="ARBA00023122"/>
    </source>
</evidence>
<dbReference type="InterPro" id="IPR051257">
    <property type="entry name" value="Diverse_CBS-Domain"/>
</dbReference>
<name>A0ABV5UZS9_9MICO</name>